<dbReference type="SUPFAM" id="SSF53474">
    <property type="entry name" value="alpha/beta-Hydrolases"/>
    <property type="match status" value="1"/>
</dbReference>
<evidence type="ECO:0000259" key="5">
    <source>
        <dbReference type="Pfam" id="PF06441"/>
    </source>
</evidence>
<gene>
    <name evidence="6" type="ORF">LZ495_20825</name>
</gene>
<dbReference type="AlphaFoldDB" id="A0AA41Q1M1"/>
<dbReference type="InterPro" id="IPR029058">
    <property type="entry name" value="AB_hydrolase_fold"/>
</dbReference>
<dbReference type="PRINTS" id="PR00412">
    <property type="entry name" value="EPOXHYDRLASE"/>
</dbReference>
<comment type="caution">
    <text evidence="6">The sequence shown here is derived from an EMBL/GenBank/DDBJ whole genome shotgun (WGS) entry which is preliminary data.</text>
</comment>
<dbReference type="Proteomes" id="UP001165378">
    <property type="component" value="Unassembled WGS sequence"/>
</dbReference>
<dbReference type="InterPro" id="IPR016292">
    <property type="entry name" value="Epoxide_hydrolase"/>
</dbReference>
<dbReference type="GO" id="GO:0004301">
    <property type="term" value="F:epoxide hydrolase activity"/>
    <property type="evidence" value="ECO:0007669"/>
    <property type="project" value="TreeGrafter"/>
</dbReference>
<feature type="active site" description="Proton donor" evidence="4">
    <location>
        <position position="308"/>
    </location>
</feature>
<keyword evidence="3 6" id="KW-0378">Hydrolase</keyword>
<keyword evidence="2" id="KW-0058">Aromatic hydrocarbons catabolism</keyword>
<comment type="similarity">
    <text evidence="1">Belongs to the peptidase S33 family.</text>
</comment>
<reference evidence="6" key="1">
    <citation type="submission" date="2022-01" db="EMBL/GenBank/DDBJ databases">
        <title>Genome-Based Taxonomic Classification of the Phylum Actinobacteria.</title>
        <authorList>
            <person name="Gao Y."/>
        </authorList>
    </citation>
    <scope>NUCLEOTIDE SEQUENCE</scope>
    <source>
        <strain evidence="6">KLBMP 8922</strain>
    </source>
</reference>
<evidence type="ECO:0000313" key="7">
    <source>
        <dbReference type="Proteomes" id="UP001165378"/>
    </source>
</evidence>
<dbReference type="EMBL" id="JAKFHA010000012">
    <property type="protein sequence ID" value="MCF2529646.1"/>
    <property type="molecule type" value="Genomic_DNA"/>
</dbReference>
<protein>
    <submittedName>
        <fullName evidence="6">Epoxide hydrolase</fullName>
    </submittedName>
</protein>
<dbReference type="PIRSF" id="PIRSF001112">
    <property type="entry name" value="Epoxide_hydrolase"/>
    <property type="match status" value="1"/>
</dbReference>
<proteinExistence type="inferred from homology"/>
<evidence type="ECO:0000256" key="1">
    <source>
        <dbReference type="ARBA" id="ARBA00010088"/>
    </source>
</evidence>
<organism evidence="6 7">
    <name type="scientific">Yinghuangia soli</name>
    <dbReference type="NCBI Taxonomy" id="2908204"/>
    <lineage>
        <taxon>Bacteria</taxon>
        <taxon>Bacillati</taxon>
        <taxon>Actinomycetota</taxon>
        <taxon>Actinomycetes</taxon>
        <taxon>Kitasatosporales</taxon>
        <taxon>Streptomycetaceae</taxon>
        <taxon>Yinghuangia</taxon>
    </lineage>
</organism>
<dbReference type="Gene3D" id="3.40.50.1820">
    <property type="entry name" value="alpha/beta hydrolase"/>
    <property type="match status" value="1"/>
</dbReference>
<evidence type="ECO:0000256" key="4">
    <source>
        <dbReference type="PIRSR" id="PIRSR001112-1"/>
    </source>
</evidence>
<feature type="domain" description="Epoxide hydrolase N-terminal" evidence="5">
    <location>
        <begin position="5"/>
        <end position="110"/>
    </location>
</feature>
<dbReference type="InterPro" id="IPR010497">
    <property type="entry name" value="Epoxide_hydro_N"/>
</dbReference>
<accession>A0AA41Q1M1</accession>
<sequence>MTSDITPYRLDVPQQQLDDLRERLARTRWPVQLPETDWSRGVPADYLQGLADYWANGYDWRKHEARLNSHPQFTTVIDGQEIHFLHVRSPHEDALPLLLAHGWPGSVVEFIDMIEPLANPADPADAFHLVIPSHPNFGFTGPATSPGWDSTRIAAAYAELMKRLGYTRYGAQGGDFGAFIAPDLGRAAPEQVVGVHVNAATAGFIPWGEVDEETKAGLNERELRSLEGLNAFMADGNGYFQIQATKPNTIGFGLADSPAGQLAWIIEKFKDWTHGDGLPEDAIDRDLILTNVMLYWLYNTGASSAHMYYDSMHSGNWPTPSATPTAVAHFAEDVAIRKYAEELNNIVRWTDFDQGGHFAALEVPELLVQDVRAFFRTVR</sequence>
<dbReference type="Pfam" id="PF06441">
    <property type="entry name" value="EHN"/>
    <property type="match status" value="1"/>
</dbReference>
<dbReference type="InterPro" id="IPR000639">
    <property type="entry name" value="Epox_hydrolase-like"/>
</dbReference>
<evidence type="ECO:0000256" key="3">
    <source>
        <dbReference type="ARBA" id="ARBA00022801"/>
    </source>
</evidence>
<dbReference type="GO" id="GO:0097176">
    <property type="term" value="P:epoxide metabolic process"/>
    <property type="evidence" value="ECO:0007669"/>
    <property type="project" value="TreeGrafter"/>
</dbReference>
<name>A0AA41Q1M1_9ACTN</name>
<dbReference type="RefSeq" id="WP_235054031.1">
    <property type="nucleotide sequence ID" value="NZ_JAKFHA010000012.1"/>
</dbReference>
<keyword evidence="7" id="KW-1185">Reference proteome</keyword>
<feature type="active site" description="Nucleophile" evidence="4">
    <location>
        <position position="175"/>
    </location>
</feature>
<evidence type="ECO:0000256" key="2">
    <source>
        <dbReference type="ARBA" id="ARBA00022797"/>
    </source>
</evidence>
<dbReference type="PANTHER" id="PTHR21661">
    <property type="entry name" value="EPOXIDE HYDROLASE 1-RELATED"/>
    <property type="match status" value="1"/>
</dbReference>
<dbReference type="PANTHER" id="PTHR21661:SF35">
    <property type="entry name" value="EPOXIDE HYDROLASE"/>
    <property type="match status" value="1"/>
</dbReference>
<feature type="active site" description="Proton acceptor" evidence="4">
    <location>
        <position position="357"/>
    </location>
</feature>
<evidence type="ECO:0000313" key="6">
    <source>
        <dbReference type="EMBL" id="MCF2529646.1"/>
    </source>
</evidence>